<dbReference type="EMBL" id="JAGMVJ010000001">
    <property type="protein sequence ID" value="KAH7095332.1"/>
    <property type="molecule type" value="Genomic_DNA"/>
</dbReference>
<evidence type="ECO:0000313" key="2">
    <source>
        <dbReference type="Proteomes" id="UP000813461"/>
    </source>
</evidence>
<gene>
    <name evidence="1" type="ORF">FB567DRAFT_27162</name>
</gene>
<protein>
    <submittedName>
        <fullName evidence="1">Uncharacterized protein</fullName>
    </submittedName>
</protein>
<organism evidence="1 2">
    <name type="scientific">Paraphoma chrysanthemicola</name>
    <dbReference type="NCBI Taxonomy" id="798071"/>
    <lineage>
        <taxon>Eukaryota</taxon>
        <taxon>Fungi</taxon>
        <taxon>Dikarya</taxon>
        <taxon>Ascomycota</taxon>
        <taxon>Pezizomycotina</taxon>
        <taxon>Dothideomycetes</taxon>
        <taxon>Pleosporomycetidae</taxon>
        <taxon>Pleosporales</taxon>
        <taxon>Pleosporineae</taxon>
        <taxon>Phaeosphaeriaceae</taxon>
        <taxon>Paraphoma</taxon>
    </lineage>
</organism>
<proteinExistence type="predicted"/>
<dbReference type="AlphaFoldDB" id="A0A8K0W4H4"/>
<comment type="caution">
    <text evidence="1">The sequence shown here is derived from an EMBL/GenBank/DDBJ whole genome shotgun (WGS) entry which is preliminary data.</text>
</comment>
<accession>A0A8K0W4H4</accession>
<sequence length="221" mass="25533">MLRGGSYPRKKRATAADPAPTFAAKSEMLLRMWWGRVVVWERGERERRLGAREGDFVLASRACLSDRRIHRNCPTTIKTGRETHERRRRDTRRWCKESQRHSCCCINTKAYLPVWSLTRRSSPSGTIVTQGRLPRGVPHQLLDRESTCPYAHRSHMVLLLEKTSATCNQNTPSTRQRHLYMLVVTTLRLRAREVYLYSPLSSPKAARHGDGGITTIHQTWK</sequence>
<evidence type="ECO:0000313" key="1">
    <source>
        <dbReference type="EMBL" id="KAH7095332.1"/>
    </source>
</evidence>
<dbReference type="Proteomes" id="UP000813461">
    <property type="component" value="Unassembled WGS sequence"/>
</dbReference>
<keyword evidence="2" id="KW-1185">Reference proteome</keyword>
<reference evidence="1" key="1">
    <citation type="journal article" date="2021" name="Nat. Commun.">
        <title>Genetic determinants of endophytism in the Arabidopsis root mycobiome.</title>
        <authorList>
            <person name="Mesny F."/>
            <person name="Miyauchi S."/>
            <person name="Thiergart T."/>
            <person name="Pickel B."/>
            <person name="Atanasova L."/>
            <person name="Karlsson M."/>
            <person name="Huettel B."/>
            <person name="Barry K.W."/>
            <person name="Haridas S."/>
            <person name="Chen C."/>
            <person name="Bauer D."/>
            <person name="Andreopoulos W."/>
            <person name="Pangilinan J."/>
            <person name="LaButti K."/>
            <person name="Riley R."/>
            <person name="Lipzen A."/>
            <person name="Clum A."/>
            <person name="Drula E."/>
            <person name="Henrissat B."/>
            <person name="Kohler A."/>
            <person name="Grigoriev I.V."/>
            <person name="Martin F.M."/>
            <person name="Hacquard S."/>
        </authorList>
    </citation>
    <scope>NUCLEOTIDE SEQUENCE</scope>
    <source>
        <strain evidence="1">MPI-SDFR-AT-0120</strain>
    </source>
</reference>
<name>A0A8K0W4H4_9PLEO</name>